<dbReference type="RefSeq" id="WP_237583985.1">
    <property type="nucleotide sequence ID" value="NZ_MAEI02000001.1"/>
</dbReference>
<reference evidence="2 3" key="2">
    <citation type="submission" date="2024-02" db="EMBL/GenBank/DDBJ databases">
        <title>The Genome Sequence of Enterococcus diestrammenae JM9A.</title>
        <authorList>
            <person name="Earl A."/>
            <person name="Manson A."/>
            <person name="Gilmore M."/>
            <person name="Sanders J."/>
            <person name="Shea T."/>
            <person name="Howe W."/>
            <person name="Livny J."/>
            <person name="Cuomo C."/>
            <person name="Neafsey D."/>
            <person name="Birren B."/>
        </authorList>
    </citation>
    <scope>NUCLEOTIDE SEQUENCE [LARGE SCALE GENOMIC DNA]</scope>
    <source>
        <strain evidence="2 3">JM9A</strain>
    </source>
</reference>
<comment type="caution">
    <text evidence="2">The sequence shown here is derived from an EMBL/GenBank/DDBJ whole genome shotgun (WGS) entry which is preliminary data.</text>
</comment>
<gene>
    <name evidence="2" type="ORF">BAU18_000816</name>
</gene>
<evidence type="ECO:0000313" key="2">
    <source>
        <dbReference type="EMBL" id="MEO1781237.1"/>
    </source>
</evidence>
<accession>A0ABV0EZR1</accession>
<protein>
    <submittedName>
        <fullName evidence="2">Uncharacterized protein</fullName>
    </submittedName>
</protein>
<organism evidence="2 3">
    <name type="scientific">Enterococcus diestrammenae</name>
    <dbReference type="NCBI Taxonomy" id="1155073"/>
    <lineage>
        <taxon>Bacteria</taxon>
        <taxon>Bacillati</taxon>
        <taxon>Bacillota</taxon>
        <taxon>Bacilli</taxon>
        <taxon>Lactobacillales</taxon>
        <taxon>Enterococcaceae</taxon>
        <taxon>Enterococcus</taxon>
    </lineage>
</organism>
<sequence>MTAKNQPEQETTGENAEAAMIQLGLTGVGPVKIIVKGHVEKTQPENGEGNGASEQRALPANSPTTKIAVVSVVFLTLDATLAERRLRDLKASDPSSWYMVYSCPWDTDLTTLAHYPSVAVTAEDFQ</sequence>
<dbReference type="Proteomes" id="UP001429357">
    <property type="component" value="Unassembled WGS sequence"/>
</dbReference>
<name>A0ABV0EZR1_9ENTE</name>
<proteinExistence type="predicted"/>
<evidence type="ECO:0000313" key="3">
    <source>
        <dbReference type="Proteomes" id="UP001429357"/>
    </source>
</evidence>
<evidence type="ECO:0000256" key="1">
    <source>
        <dbReference type="SAM" id="MobiDB-lite"/>
    </source>
</evidence>
<keyword evidence="3" id="KW-1185">Reference proteome</keyword>
<dbReference type="EMBL" id="MAEI02000001">
    <property type="protein sequence ID" value="MEO1781237.1"/>
    <property type="molecule type" value="Genomic_DNA"/>
</dbReference>
<reference evidence="3" key="1">
    <citation type="submission" date="2016-06" db="EMBL/GenBank/DDBJ databases">
        <title>Four novel species of enterococci isolated from chicken manure.</title>
        <authorList>
            <person name="Van Tyne D."/>
        </authorList>
    </citation>
    <scope>NUCLEOTIDE SEQUENCE [LARGE SCALE GENOMIC DNA]</scope>
    <source>
        <strain evidence="3">JM9A</strain>
    </source>
</reference>
<feature type="region of interest" description="Disordered" evidence="1">
    <location>
        <begin position="38"/>
        <end position="61"/>
    </location>
</feature>